<evidence type="ECO:0000313" key="1">
    <source>
        <dbReference type="EMBL" id="SEF11860.1"/>
    </source>
</evidence>
<sequence>MEIEKTDRESVLTDARAEIGRQLESRGYSFVDDADLTVSSNQWRLAARENAAELDRPMKTTIVRDRIFAVLMDWPRPGEPCAYPPETPEVQNGEEFLRALGRIKGETYRRAWLPEGLLG</sequence>
<dbReference type="Proteomes" id="UP000182725">
    <property type="component" value="Unassembled WGS sequence"/>
</dbReference>
<gene>
    <name evidence="1" type="ORF">SAMN04489740_4152</name>
</gene>
<accession>A0A1H5PDS1</accession>
<reference evidence="1 2" key="1">
    <citation type="submission" date="2016-10" db="EMBL/GenBank/DDBJ databases">
        <authorList>
            <person name="de Groot N.N."/>
        </authorList>
    </citation>
    <scope>NUCLEOTIDE SEQUENCE [LARGE SCALE GENOMIC DNA]</scope>
    <source>
        <strain evidence="1 2">DSM 22274</strain>
    </source>
</reference>
<proteinExistence type="predicted"/>
<evidence type="ECO:0000313" key="2">
    <source>
        <dbReference type="Proteomes" id="UP000182725"/>
    </source>
</evidence>
<dbReference type="AlphaFoldDB" id="A0A1H5PDS1"/>
<dbReference type="EMBL" id="FNTV01000002">
    <property type="protein sequence ID" value="SEF11860.1"/>
    <property type="molecule type" value="Genomic_DNA"/>
</dbReference>
<protein>
    <submittedName>
        <fullName evidence="1">Uncharacterized protein</fullName>
    </submittedName>
</protein>
<dbReference type="RefSeq" id="WP_139244517.1">
    <property type="nucleotide sequence ID" value="NZ_FNTV01000002.1"/>
</dbReference>
<name>A0A1H5PDS1_9MICC</name>
<organism evidence="1 2">
    <name type="scientific">Arthrobacter alpinus</name>
    <dbReference type="NCBI Taxonomy" id="656366"/>
    <lineage>
        <taxon>Bacteria</taxon>
        <taxon>Bacillati</taxon>
        <taxon>Actinomycetota</taxon>
        <taxon>Actinomycetes</taxon>
        <taxon>Micrococcales</taxon>
        <taxon>Micrococcaceae</taxon>
        <taxon>Arthrobacter</taxon>
    </lineage>
</organism>